<dbReference type="Pfam" id="PF01983">
    <property type="entry name" value="CofC"/>
    <property type="match status" value="1"/>
</dbReference>
<evidence type="ECO:0000256" key="3">
    <source>
        <dbReference type="ARBA" id="ARBA00004712"/>
    </source>
</evidence>
<keyword evidence="8" id="KW-0949">S-adenosyl-L-methionine</keyword>
<dbReference type="NCBIfam" id="TIGR03551">
    <property type="entry name" value="F420_cofH"/>
    <property type="match status" value="1"/>
</dbReference>
<dbReference type="GO" id="GO:0043814">
    <property type="term" value="F:phospholactate guanylyltransferase activity"/>
    <property type="evidence" value="ECO:0007669"/>
    <property type="project" value="InterPro"/>
</dbReference>
<dbReference type="Gene3D" id="3.20.20.70">
    <property type="entry name" value="Aldolase class I"/>
    <property type="match status" value="2"/>
</dbReference>
<evidence type="ECO:0000313" key="17">
    <source>
        <dbReference type="EMBL" id="TPW32247.1"/>
    </source>
</evidence>
<dbReference type="Pfam" id="PF04055">
    <property type="entry name" value="Radical_SAM"/>
    <property type="match status" value="2"/>
</dbReference>
<evidence type="ECO:0000256" key="13">
    <source>
        <dbReference type="ARBA" id="ARBA00048468"/>
    </source>
</evidence>
<dbReference type="GO" id="GO:0051539">
    <property type="term" value="F:4 iron, 4 sulfur cluster binding"/>
    <property type="evidence" value="ECO:0007669"/>
    <property type="project" value="UniProtKB-KW"/>
</dbReference>
<keyword evidence="12" id="KW-0456">Lyase</keyword>
<dbReference type="NCBIfam" id="TIGR00423">
    <property type="entry name" value="CofH family radical SAM protein"/>
    <property type="match status" value="1"/>
</dbReference>
<evidence type="ECO:0000256" key="14">
    <source>
        <dbReference type="ARBA" id="ARBA00048974"/>
    </source>
</evidence>
<dbReference type="InterPro" id="IPR058240">
    <property type="entry name" value="rSAM_sf"/>
</dbReference>
<dbReference type="SFLD" id="SFLDF00343">
    <property type="entry name" value="aminofutalosine_synthase_(mqnE"/>
    <property type="match status" value="1"/>
</dbReference>
<accession>A0A506UH46</accession>
<evidence type="ECO:0000256" key="4">
    <source>
        <dbReference type="ARBA" id="ARBA00010051"/>
    </source>
</evidence>
<keyword evidence="11" id="KW-0411">Iron-sulfur</keyword>
<keyword evidence="18" id="KW-1185">Reference proteome</keyword>
<evidence type="ECO:0000256" key="2">
    <source>
        <dbReference type="ARBA" id="ARBA00003692"/>
    </source>
</evidence>
<dbReference type="HAMAP" id="MF_02114">
    <property type="entry name" value="CofC"/>
    <property type="match status" value="1"/>
</dbReference>
<dbReference type="InterPro" id="IPR034405">
    <property type="entry name" value="F420"/>
</dbReference>
<keyword evidence="15" id="KW-0548">Nucleotidyltransferase</keyword>
<sequence>MNRDRQGMITAVVPVKSFSVAKSRLADILPPDLRARLARAMAGDVLAVLTQIAEIDAVLVVTEDPSVARLARASGAAVLLEPGLNGYNAATEAAARFLGPDRTMLLVPGDLPALAADDIRRLIAAHGEAPCLTLVPDRIKDGTNALMVTPADTLSFCFGPASFDRHRKAAQKAGLAVQSLELETIGFDLDRPEDLAAVAQLRLGPQSRAVFDVLEHDGLTTNNKNIRRPFGSETDAISRREKTMTITREDILDRTASGARITDDEALALLDFDDLVPLTEAARTLRDAGHGDIVTFSRKVFIPLTHLCRDVCHYCTFAHPPKKGESAFMTPAEVLAVAEAGKRAGCKEALFTLGDKPELRYRAAREQLAELGYADTVSYIEAMAAMVLKETGLLPHVNGGVMTADEIARLRKVSVSQGIMLETVSTRLSERGGPHFGSPDKLPAPRLQMMRQAGAAAIPFTSGILIGIGETRQERIESLLALRDIHENHGGHIQEIIIQNFRAKADTKMANAPEPDLDEQVWTIAMARLIFGPTMNIQSPPNLRPEELAALINAGINDWGGISPVTPDHVNPEAPWPQIMALERETEKAGKILTERLAAYPPYALDAARWLDAGLHGALLRHQDSEGYARPDNWIAGSGTQPPTLFAKPPAMRANDTLHAIIDRAFAGKRLSEDEIVRLFAARGGEYEFVRAKADELREAICGDDVSYVVTRNINYTNICYFKCQFCAFSKGKMSENLRGRPYNLPLEEIRRRVVEAWHRGGTEVCLQGGIHPEYTGQTYLDICETIRKAEPAMHIHAFSPLEVWQGAETLGLSVPDFLVALKEAGLSSMPGTAAEILDDEVRRDLCPDKINTAQWMEVVEAAHMAGIRTTATIMFGHIDRPVHWARHILRVREIQEKTGGFTEFVGLPFVPMETPIYLKNRSRLGPTYREAMLMHAVARLALNPVLTNIQASWVKLGAEGLSDCLTAGANDAGGTLMEETITRSAGAVHGQEMAPHEFVEMIRALGRTPRLRNTLYETAPESRMQRAFQAPPLEPSINTLASKYDR</sequence>
<evidence type="ECO:0000256" key="1">
    <source>
        <dbReference type="ARBA" id="ARBA00001966"/>
    </source>
</evidence>
<dbReference type="NCBIfam" id="TIGR03550">
    <property type="entry name" value="F420_cofG"/>
    <property type="match status" value="1"/>
</dbReference>
<keyword evidence="7 15" id="KW-0808">Transferase</keyword>
<dbReference type="Proteomes" id="UP000318801">
    <property type="component" value="Unassembled WGS sequence"/>
</dbReference>
<evidence type="ECO:0000256" key="8">
    <source>
        <dbReference type="ARBA" id="ARBA00022691"/>
    </source>
</evidence>
<comment type="cofactor">
    <cofactor evidence="1">
        <name>[4Fe-4S] cluster</name>
        <dbReference type="ChEBI" id="CHEBI:49883"/>
    </cofactor>
</comment>
<dbReference type="InterPro" id="IPR019939">
    <property type="entry name" value="CofG_family"/>
</dbReference>
<comment type="catalytic activity">
    <reaction evidence="13">
        <text>5-amino-6-(D-ribitylamino)uracil + L-tyrosine + S-adenosyl-L-methionine = 5-amino-5-(4-hydroxybenzyl)-6-(D-ribitylimino)-5,6-dihydrouracil + 2-iminoacetate + 5'-deoxyadenosine + L-methionine + H(+)</text>
        <dbReference type="Rhea" id="RHEA:55200"/>
        <dbReference type="ChEBI" id="CHEBI:15378"/>
        <dbReference type="ChEBI" id="CHEBI:15934"/>
        <dbReference type="ChEBI" id="CHEBI:17319"/>
        <dbReference type="ChEBI" id="CHEBI:57844"/>
        <dbReference type="ChEBI" id="CHEBI:58315"/>
        <dbReference type="ChEBI" id="CHEBI:59789"/>
        <dbReference type="ChEBI" id="CHEBI:77846"/>
        <dbReference type="ChEBI" id="CHEBI:85936"/>
        <dbReference type="EC" id="2.5.1.147"/>
    </reaction>
</comment>
<comment type="similarity">
    <text evidence="5">In the N-terminal section; belongs to the radical SAM superfamily. CofG family.</text>
</comment>
<dbReference type="CDD" id="cd01335">
    <property type="entry name" value="Radical_SAM"/>
    <property type="match status" value="2"/>
</dbReference>
<comment type="similarity">
    <text evidence="4">In the C-terminal section; belongs to the radical SAM superfamily. CofH family.</text>
</comment>
<dbReference type="SUPFAM" id="SSF102114">
    <property type="entry name" value="Radical SAM enzymes"/>
    <property type="match status" value="2"/>
</dbReference>
<keyword evidence="15" id="KW-0342">GTP-binding</keyword>
<dbReference type="GO" id="GO:0141093">
    <property type="term" value="F:5-amino-6-(D-ribitylamino)uracil--L-tyrosine 4-hydroxyphenyl transferase activity"/>
    <property type="evidence" value="ECO:0007669"/>
    <property type="project" value="UniProtKB-EC"/>
</dbReference>
<dbReference type="PANTHER" id="PTHR43076">
    <property type="entry name" value="FO SYNTHASE (COFH)"/>
    <property type="match status" value="1"/>
</dbReference>
<dbReference type="Pfam" id="PF19288">
    <property type="entry name" value="CofH_C"/>
    <property type="match status" value="1"/>
</dbReference>
<organism evidence="17 18">
    <name type="scientific">Martelella alba</name>
    <dbReference type="NCBI Taxonomy" id="2590451"/>
    <lineage>
        <taxon>Bacteria</taxon>
        <taxon>Pseudomonadati</taxon>
        <taxon>Pseudomonadota</taxon>
        <taxon>Alphaproteobacteria</taxon>
        <taxon>Hyphomicrobiales</taxon>
        <taxon>Aurantimonadaceae</taxon>
        <taxon>Martelella</taxon>
    </lineage>
</organism>
<dbReference type="InterPro" id="IPR020050">
    <property type="entry name" value="FO_synthase_su2"/>
</dbReference>
<dbReference type="GO" id="GO:0046872">
    <property type="term" value="F:metal ion binding"/>
    <property type="evidence" value="ECO:0007669"/>
    <property type="project" value="UniProtKB-KW"/>
</dbReference>
<evidence type="ECO:0000256" key="6">
    <source>
        <dbReference type="ARBA" id="ARBA00022485"/>
    </source>
</evidence>
<evidence type="ECO:0000259" key="16">
    <source>
        <dbReference type="PROSITE" id="PS51918"/>
    </source>
</evidence>
<reference evidence="17 18" key="1">
    <citation type="submission" date="2019-06" db="EMBL/GenBank/DDBJ databases">
        <authorList>
            <person name="Li M."/>
        </authorList>
    </citation>
    <scope>NUCLEOTIDE SEQUENCE [LARGE SCALE GENOMIC DNA]</scope>
    <source>
        <strain evidence="17 18">BGMRC2036</strain>
    </source>
</reference>
<comment type="pathway">
    <text evidence="15">Cofactor biosynthesis; coenzyme F420 biosynthesis.</text>
</comment>
<name>A0A506UH46_9HYPH</name>
<dbReference type="NCBIfam" id="NF004884">
    <property type="entry name" value="PRK06245.1"/>
    <property type="match status" value="1"/>
</dbReference>
<dbReference type="GO" id="GO:0044689">
    <property type="term" value="F:7,8-didemethyl-8-hydroxy-5-deazariboflavin synthase activity"/>
    <property type="evidence" value="ECO:0007669"/>
    <property type="project" value="UniProtKB-EC"/>
</dbReference>
<dbReference type="EMBL" id="VHLG01000002">
    <property type="protein sequence ID" value="TPW32247.1"/>
    <property type="molecule type" value="Genomic_DNA"/>
</dbReference>
<dbReference type="InterPro" id="IPR029044">
    <property type="entry name" value="Nucleotide-diphossugar_trans"/>
</dbReference>
<dbReference type="AlphaFoldDB" id="A0A506UH46"/>
<dbReference type="EC" id="2.7.7.106" evidence="15"/>
<feature type="domain" description="Radical SAM core" evidence="16">
    <location>
        <begin position="294"/>
        <end position="541"/>
    </location>
</feature>
<dbReference type="NCBIfam" id="TIGR03552">
    <property type="entry name" value="F420_cofC"/>
    <property type="match status" value="1"/>
</dbReference>
<dbReference type="OrthoDB" id="9802027at2"/>
<dbReference type="SUPFAM" id="SSF53448">
    <property type="entry name" value="Nucleotide-diphospho-sugar transferases"/>
    <property type="match status" value="1"/>
</dbReference>
<evidence type="ECO:0000256" key="11">
    <source>
        <dbReference type="ARBA" id="ARBA00023014"/>
    </source>
</evidence>
<dbReference type="GO" id="GO:0052645">
    <property type="term" value="P:F420-0 metabolic process"/>
    <property type="evidence" value="ECO:0007669"/>
    <property type="project" value="UniProtKB-UniRule"/>
</dbReference>
<dbReference type="PROSITE" id="PS51918">
    <property type="entry name" value="RADICAL_SAM"/>
    <property type="match status" value="2"/>
</dbReference>
<dbReference type="InterPro" id="IPR002835">
    <property type="entry name" value="CofC"/>
</dbReference>
<dbReference type="HAMAP" id="MF_01611">
    <property type="entry name" value="FO_synth_sub1"/>
    <property type="match status" value="1"/>
</dbReference>
<evidence type="ECO:0000256" key="15">
    <source>
        <dbReference type="HAMAP-Rule" id="MF_02114"/>
    </source>
</evidence>
<dbReference type="Gene3D" id="3.90.550.10">
    <property type="entry name" value="Spore Coat Polysaccharide Biosynthesis Protein SpsA, Chain A"/>
    <property type="match status" value="1"/>
</dbReference>
<dbReference type="PANTHER" id="PTHR43076:SF1">
    <property type="entry name" value="LIPOYL SYNTHASE 2"/>
    <property type="match status" value="1"/>
</dbReference>
<evidence type="ECO:0000256" key="7">
    <source>
        <dbReference type="ARBA" id="ARBA00022679"/>
    </source>
</evidence>
<dbReference type="SFLD" id="SFLDF00294">
    <property type="entry name" value="7_8-didemethyl-8-hydroxy-5-dea"/>
    <property type="match status" value="1"/>
</dbReference>
<dbReference type="InterPro" id="IPR019940">
    <property type="entry name" value="CofH_family"/>
</dbReference>
<comment type="function">
    <text evidence="2">Catalyzes the radical-mediated synthesis of 7,8-didemethyl-8-hydroxy-5-deazariboflavin (FO) from 5-amino-6-(D-ribitylamino)uracil and L-tyrosine.</text>
</comment>
<protein>
    <recommendedName>
        <fullName evidence="15">3-phospho-D-glycerate guanylyltransferase</fullName>
        <shortName evidence="15">3PG guanylyltransferase</shortName>
        <ecNumber evidence="15">2.7.7.106</ecNumber>
    </recommendedName>
</protein>
<dbReference type="UniPathway" id="UPA00072"/>
<dbReference type="SFLD" id="SFLDS00029">
    <property type="entry name" value="Radical_SAM"/>
    <property type="match status" value="3"/>
</dbReference>
<proteinExistence type="inferred from homology"/>
<keyword evidence="6" id="KW-0004">4Fe-4S</keyword>
<dbReference type="InterPro" id="IPR013785">
    <property type="entry name" value="Aldolase_TIM"/>
</dbReference>
<evidence type="ECO:0000256" key="10">
    <source>
        <dbReference type="ARBA" id="ARBA00023004"/>
    </source>
</evidence>
<comment type="similarity">
    <text evidence="15">Belongs to the CofC family.</text>
</comment>
<evidence type="ECO:0000256" key="5">
    <source>
        <dbReference type="ARBA" id="ARBA00010826"/>
    </source>
</evidence>
<evidence type="ECO:0000256" key="12">
    <source>
        <dbReference type="ARBA" id="ARBA00023239"/>
    </source>
</evidence>
<evidence type="ECO:0000313" key="18">
    <source>
        <dbReference type="Proteomes" id="UP000318801"/>
    </source>
</evidence>
<comment type="catalytic activity">
    <reaction evidence="15">
        <text>(2R)-3-phosphoglycerate + GTP + H(+) = 3-[(R)-glyceryl]-diphospho-5'-guanosine + diphosphate</text>
        <dbReference type="Rhea" id="RHEA:63440"/>
        <dbReference type="ChEBI" id="CHEBI:15378"/>
        <dbReference type="ChEBI" id="CHEBI:33019"/>
        <dbReference type="ChEBI" id="CHEBI:37565"/>
        <dbReference type="ChEBI" id="CHEBI:58272"/>
        <dbReference type="ChEBI" id="CHEBI:147306"/>
        <dbReference type="EC" id="2.7.7.106"/>
    </reaction>
</comment>
<dbReference type="SFLD" id="SFLDG01388">
    <property type="entry name" value="7_8-didemethyl-8-hydroxy-5-dea"/>
    <property type="match status" value="2"/>
</dbReference>
<dbReference type="InterPro" id="IPR007197">
    <property type="entry name" value="rSAM"/>
</dbReference>
<dbReference type="SFLD" id="SFLDG01064">
    <property type="entry name" value="F420__menaquinone_cofactor_bio"/>
    <property type="match status" value="3"/>
</dbReference>
<keyword evidence="9" id="KW-0479">Metal-binding</keyword>
<comment type="pathway">
    <text evidence="3">Cofactor biosynthesis; coenzyme F0 biosynthesis.</text>
</comment>
<dbReference type="SMART" id="SM00729">
    <property type="entry name" value="Elp3"/>
    <property type="match status" value="1"/>
</dbReference>
<dbReference type="UniPathway" id="UPA00071"/>
<dbReference type="InterPro" id="IPR006638">
    <property type="entry name" value="Elp3/MiaA/NifB-like_rSAM"/>
</dbReference>
<dbReference type="SFLD" id="SFLDG01389">
    <property type="entry name" value="menaquinone_synthsis_involved"/>
    <property type="match status" value="1"/>
</dbReference>
<dbReference type="HAMAP" id="MF_01612">
    <property type="entry name" value="FO_synth_sub2"/>
    <property type="match status" value="1"/>
</dbReference>
<comment type="caution">
    <text evidence="17">The sequence shown here is derived from an EMBL/GenBank/DDBJ whole genome shotgun (WGS) entry which is preliminary data.</text>
</comment>
<comment type="function">
    <text evidence="15">Guanylyltransferase that catalyzes the activation of (2R)-3-phosphoglycerate (3PG) as 3-[(R)-glyceryl]-diphospho-5'-guanosine, via the condensation of 3PG with GTP. It is involved in the biosynthesis of a derivative of the hydride carrier cofactor coenzyme F420, 3PG-F420.</text>
</comment>
<dbReference type="InterPro" id="IPR045567">
    <property type="entry name" value="CofH/MnqC-like_C"/>
</dbReference>
<feature type="domain" description="Radical SAM core" evidence="16">
    <location>
        <begin position="706"/>
        <end position="944"/>
    </location>
</feature>
<comment type="catalytic activity">
    <reaction evidence="14">
        <text>5-amino-5-(4-hydroxybenzyl)-6-(D-ribitylimino)-5,6-dihydrouracil + S-adenosyl-L-methionine = 7,8-didemethyl-8-hydroxy-5-deazariboflavin + 5'-deoxyadenosine + L-methionine + NH4(+) + H(+)</text>
        <dbReference type="Rhea" id="RHEA:55204"/>
        <dbReference type="ChEBI" id="CHEBI:15378"/>
        <dbReference type="ChEBI" id="CHEBI:17319"/>
        <dbReference type="ChEBI" id="CHEBI:28938"/>
        <dbReference type="ChEBI" id="CHEBI:57844"/>
        <dbReference type="ChEBI" id="CHEBI:59789"/>
        <dbReference type="ChEBI" id="CHEBI:59904"/>
        <dbReference type="ChEBI" id="CHEBI:85936"/>
        <dbReference type="EC" id="4.3.1.32"/>
    </reaction>
</comment>
<keyword evidence="10" id="KW-0408">Iron</keyword>
<gene>
    <name evidence="17" type="primary">cofH</name>
    <name evidence="15" type="synonym">fbiD</name>
    <name evidence="17" type="ORF">FJU08_04365</name>
</gene>
<keyword evidence="15" id="KW-0547">Nucleotide-binding</keyword>
<dbReference type="GO" id="GO:0005525">
    <property type="term" value="F:GTP binding"/>
    <property type="evidence" value="ECO:0007669"/>
    <property type="project" value="UniProtKB-KW"/>
</dbReference>
<evidence type="ECO:0000256" key="9">
    <source>
        <dbReference type="ARBA" id="ARBA00022723"/>
    </source>
</evidence>